<keyword evidence="1 2" id="KW-0694">RNA-binding</keyword>
<dbReference type="Proteomes" id="UP000596660">
    <property type="component" value="Unplaced"/>
</dbReference>
<dbReference type="Pfam" id="PF00076">
    <property type="entry name" value="RRM_1"/>
    <property type="match status" value="1"/>
</dbReference>
<proteinExistence type="predicted"/>
<dbReference type="Gene3D" id="3.30.70.330">
    <property type="match status" value="1"/>
</dbReference>
<evidence type="ECO:0000313" key="5">
    <source>
        <dbReference type="EnsemblPlants" id="AUR62013535-RA:cds"/>
    </source>
</evidence>
<feature type="region of interest" description="Disordered" evidence="3">
    <location>
        <begin position="76"/>
        <end position="110"/>
    </location>
</feature>
<dbReference type="InterPro" id="IPR048289">
    <property type="entry name" value="RRM2_NsCP33-like"/>
</dbReference>
<dbReference type="InterPro" id="IPR051106">
    <property type="entry name" value="RNA-bind/splicing_reg"/>
</dbReference>
<dbReference type="PANTHER" id="PTHR48028:SF6">
    <property type="entry name" value="GLYCINE-RICH RNA-BINDING PROTEIN RZ1A"/>
    <property type="match status" value="1"/>
</dbReference>
<sequence>MGDVDEFRCFVGSLSWSTTDRGLRDAFEKYGRLLEAKVVLDKFSGRSRGFGFVSFDDKRAMEEAIEEMNGVDLDGRPITPGHFARECPSDDGGRGGGRYGGRGERKGGGSYGPDREILVVVEQDMEVIGTAVTVLAHMTVQDLVATANALKGR</sequence>
<evidence type="ECO:0000313" key="6">
    <source>
        <dbReference type="Proteomes" id="UP000596660"/>
    </source>
</evidence>
<keyword evidence="6" id="KW-1185">Reference proteome</keyword>
<dbReference type="EnsemblPlants" id="AUR62013535-RA">
    <property type="protein sequence ID" value="AUR62013535-RA:cds"/>
    <property type="gene ID" value="AUR62013535"/>
</dbReference>
<dbReference type="AlphaFoldDB" id="A0A803LHT8"/>
<evidence type="ECO:0000256" key="2">
    <source>
        <dbReference type="PROSITE-ProRule" id="PRU00176"/>
    </source>
</evidence>
<dbReference type="Gramene" id="AUR62013535-RA">
    <property type="protein sequence ID" value="AUR62013535-RA:cds"/>
    <property type="gene ID" value="AUR62013535"/>
</dbReference>
<evidence type="ECO:0000256" key="1">
    <source>
        <dbReference type="ARBA" id="ARBA00022884"/>
    </source>
</evidence>
<feature type="domain" description="RRM" evidence="4">
    <location>
        <begin position="7"/>
        <end position="78"/>
    </location>
</feature>
<dbReference type="SMART" id="SM00360">
    <property type="entry name" value="RRM"/>
    <property type="match status" value="1"/>
</dbReference>
<dbReference type="PROSITE" id="PS50102">
    <property type="entry name" value="RRM"/>
    <property type="match status" value="1"/>
</dbReference>
<evidence type="ECO:0000259" key="4">
    <source>
        <dbReference type="PROSITE" id="PS50102"/>
    </source>
</evidence>
<organism evidence="5 6">
    <name type="scientific">Chenopodium quinoa</name>
    <name type="common">Quinoa</name>
    <dbReference type="NCBI Taxonomy" id="63459"/>
    <lineage>
        <taxon>Eukaryota</taxon>
        <taxon>Viridiplantae</taxon>
        <taxon>Streptophyta</taxon>
        <taxon>Embryophyta</taxon>
        <taxon>Tracheophyta</taxon>
        <taxon>Spermatophyta</taxon>
        <taxon>Magnoliopsida</taxon>
        <taxon>eudicotyledons</taxon>
        <taxon>Gunneridae</taxon>
        <taxon>Pentapetalae</taxon>
        <taxon>Caryophyllales</taxon>
        <taxon>Chenopodiaceae</taxon>
        <taxon>Chenopodioideae</taxon>
        <taxon>Atripliceae</taxon>
        <taxon>Chenopodium</taxon>
    </lineage>
</organism>
<name>A0A803LHT8_CHEQI</name>
<reference evidence="5" key="2">
    <citation type="submission" date="2021-03" db="UniProtKB">
        <authorList>
            <consortium name="EnsemblPlants"/>
        </authorList>
    </citation>
    <scope>IDENTIFICATION</scope>
</reference>
<evidence type="ECO:0000256" key="3">
    <source>
        <dbReference type="SAM" id="MobiDB-lite"/>
    </source>
</evidence>
<dbReference type="SUPFAM" id="SSF54928">
    <property type="entry name" value="RNA-binding domain, RBD"/>
    <property type="match status" value="1"/>
</dbReference>
<reference evidence="5" key="1">
    <citation type="journal article" date="2017" name="Nature">
        <title>The genome of Chenopodium quinoa.</title>
        <authorList>
            <person name="Jarvis D.E."/>
            <person name="Ho Y.S."/>
            <person name="Lightfoot D.J."/>
            <person name="Schmoeckel S.M."/>
            <person name="Li B."/>
            <person name="Borm T.J.A."/>
            <person name="Ohyanagi H."/>
            <person name="Mineta K."/>
            <person name="Michell C.T."/>
            <person name="Saber N."/>
            <person name="Kharbatia N.M."/>
            <person name="Rupper R.R."/>
            <person name="Sharp A.R."/>
            <person name="Dally N."/>
            <person name="Boughton B.A."/>
            <person name="Woo Y.H."/>
            <person name="Gao G."/>
            <person name="Schijlen E.G.W.M."/>
            <person name="Guo X."/>
            <person name="Momin A.A."/>
            <person name="Negrao S."/>
            <person name="Al-Babili S."/>
            <person name="Gehring C."/>
            <person name="Roessner U."/>
            <person name="Jung C."/>
            <person name="Murphy K."/>
            <person name="Arold S.T."/>
            <person name="Gojobori T."/>
            <person name="van der Linden C.G."/>
            <person name="van Loo E.N."/>
            <person name="Jellen E.N."/>
            <person name="Maughan P.J."/>
            <person name="Tester M."/>
        </authorList>
    </citation>
    <scope>NUCLEOTIDE SEQUENCE [LARGE SCALE GENOMIC DNA]</scope>
    <source>
        <strain evidence="5">cv. PI 614886</strain>
    </source>
</reference>
<dbReference type="PANTHER" id="PTHR48028">
    <property type="entry name" value="GLYCINE-RICH RNA-BINDING PROTEIN RZ1A"/>
    <property type="match status" value="1"/>
</dbReference>
<dbReference type="InterPro" id="IPR012677">
    <property type="entry name" value="Nucleotide-bd_a/b_plait_sf"/>
</dbReference>
<feature type="compositionally biased region" description="Basic and acidic residues" evidence="3">
    <location>
        <begin position="101"/>
        <end position="110"/>
    </location>
</feature>
<dbReference type="OMA" id="GNNETTW"/>
<dbReference type="InterPro" id="IPR000504">
    <property type="entry name" value="RRM_dom"/>
</dbReference>
<accession>A0A803LHT8</accession>
<dbReference type="GO" id="GO:0003723">
    <property type="term" value="F:RNA binding"/>
    <property type="evidence" value="ECO:0007669"/>
    <property type="project" value="UniProtKB-UniRule"/>
</dbReference>
<protein>
    <recommendedName>
        <fullName evidence="4">RRM domain-containing protein</fullName>
    </recommendedName>
</protein>
<dbReference type="CDD" id="cd21608">
    <property type="entry name" value="RRM2_NsCP33_like"/>
    <property type="match status" value="1"/>
</dbReference>
<dbReference type="InterPro" id="IPR035979">
    <property type="entry name" value="RBD_domain_sf"/>
</dbReference>
<feature type="compositionally biased region" description="Basic and acidic residues" evidence="3">
    <location>
        <begin position="83"/>
        <end position="93"/>
    </location>
</feature>